<dbReference type="Proteomes" id="UP000199695">
    <property type="component" value="Unassembled WGS sequence"/>
</dbReference>
<sequence length="155" mass="17310">MNYQVNGLTDIYTILANERRVGGAIEAESIRLSSGEVFKNPVITSIDYTGSVFYTIGFVSDSGLKMIVNVREISSIVSPVHKRIHELRNSYYKSIKVKEKLKYLKRLCEVNEGCCTEPFVQEVQAIVNDIGLESAKGVLNVSLLREHQKAVQIAS</sequence>
<dbReference type="EMBL" id="FOCQ01000020">
    <property type="protein sequence ID" value="SEN73042.1"/>
    <property type="molecule type" value="Genomic_DNA"/>
</dbReference>
<proteinExistence type="predicted"/>
<dbReference type="RefSeq" id="WP_089972679.1">
    <property type="nucleotide sequence ID" value="NZ_FOCQ01000020.1"/>
</dbReference>
<reference evidence="1 2" key="1">
    <citation type="submission" date="2016-10" db="EMBL/GenBank/DDBJ databases">
        <authorList>
            <person name="de Groot N.N."/>
        </authorList>
    </citation>
    <scope>NUCLEOTIDE SEQUENCE [LARGE SCALE GENOMIC DNA]</scope>
    <source>
        <strain evidence="1 2">DSM 46701</strain>
    </source>
</reference>
<evidence type="ECO:0000313" key="1">
    <source>
        <dbReference type="EMBL" id="SEN73042.1"/>
    </source>
</evidence>
<gene>
    <name evidence="1" type="ORF">SAMN05444955_1203</name>
</gene>
<organism evidence="1 2">
    <name type="scientific">Lihuaxuella thermophila</name>
    <dbReference type="NCBI Taxonomy" id="1173111"/>
    <lineage>
        <taxon>Bacteria</taxon>
        <taxon>Bacillati</taxon>
        <taxon>Bacillota</taxon>
        <taxon>Bacilli</taxon>
        <taxon>Bacillales</taxon>
        <taxon>Thermoactinomycetaceae</taxon>
        <taxon>Lihuaxuella</taxon>
    </lineage>
</organism>
<keyword evidence="2" id="KW-1185">Reference proteome</keyword>
<dbReference type="OrthoDB" id="2381857at2"/>
<accession>A0A1H8IX28</accession>
<evidence type="ECO:0000313" key="2">
    <source>
        <dbReference type="Proteomes" id="UP000199695"/>
    </source>
</evidence>
<name>A0A1H8IX28_9BACL</name>
<dbReference type="AlphaFoldDB" id="A0A1H8IX28"/>
<protein>
    <submittedName>
        <fullName evidence="1">Uncharacterized protein</fullName>
    </submittedName>
</protein>